<dbReference type="InterPro" id="IPR055207">
    <property type="entry name" value="POLR3C_WHD"/>
</dbReference>
<evidence type="ECO:0000256" key="1">
    <source>
        <dbReference type="ARBA" id="ARBA00004123"/>
    </source>
</evidence>
<feature type="region of interest" description="Disordered" evidence="9">
    <location>
        <begin position="130"/>
        <end position="212"/>
    </location>
</feature>
<comment type="subcellular location">
    <subcellularLocation>
        <location evidence="1 8">Nucleus</location>
    </subcellularLocation>
</comment>
<dbReference type="InterPro" id="IPR013197">
    <property type="entry name" value="RNA_pol_III_RPC82-rel_HTH"/>
</dbReference>
<keyword evidence="6 8" id="KW-0539">Nucleus</keyword>
<sequence length="697" mass="78707">MSYLQRETPVLAELCTFLVEDLYGELAARVFSILARDGRQTLAAIVRASYLNGRQIKHGLAVLIQQHLLFHSASDSQLNYYEIDWQQSYALVRYGKMLRLVENRFGKKAANVVSNLVTLGHTRLVDLKDAYFPHPDPADREESKGGQTNGTRPDKRNASAERVNGTATQTDVAVNGSATKTNGTANNIPSELHGANGAKANGAPDGGDAVEGVESQDEQGSIIQSMDELYAIIYHLMQQGWIMKVEGTQYLSPGDLHEMARKAVVDEGYGGNNPTGNKDKDQLAALILQRKRYIRDEWSTVPKFPTRKRQALESDYGRATKRLKVSSANEWSSSRDDVAILDAGYANGQNAHSDLVIRVNPEKVAVGMRTEQLADLVEQRLGATTAQIYRVMLYSLEKNVSRCFEEWPDRINPDPDAGIDASIDHRLLVTARDVAKQIDRSIDLFEGLDPHAVMQVIRKGHVDKHNCLTLATDPYNISLDDRTKIIDKHIQLLSDDPFHFVTWHSRDGYSQWRVEFEEITKAIIQQQIENTIAGRKGALGVKLIRALKKKGKLDERQTCNTMMMSAQELRGFVNDMTVQGLIQTQEVPRVERREAKHSMHLIWYDRQRAREKLLHDAYKSMIRILQRIASERGKVQELLAKAARTDVVGNEEKWLSRRELAGLRQWKELHETLLLQLFREDDLVASLRDFIGPLISP</sequence>
<comment type="similarity">
    <text evidence="2 8">Belongs to the RNA polymerase beta chain family.</text>
</comment>
<keyword evidence="4 8" id="KW-0240">DNA-directed RNA polymerase</keyword>
<evidence type="ECO:0000256" key="8">
    <source>
        <dbReference type="RuleBase" id="RU367076"/>
    </source>
</evidence>
<comment type="subunit">
    <text evidence="3 8">Component of the RNA polymerase III (Pol III) complex consisting of 17 subunits.</text>
</comment>
<evidence type="ECO:0000256" key="5">
    <source>
        <dbReference type="ARBA" id="ARBA00023163"/>
    </source>
</evidence>
<evidence type="ECO:0000313" key="14">
    <source>
        <dbReference type="Proteomes" id="UP000799757"/>
    </source>
</evidence>
<proteinExistence type="inferred from homology"/>
<dbReference type="Pfam" id="PF22536">
    <property type="entry name" value="WHD_POLR3C"/>
    <property type="match status" value="1"/>
</dbReference>
<dbReference type="AlphaFoldDB" id="A0A6A6WVS7"/>
<reference evidence="13" key="1">
    <citation type="journal article" date="2020" name="Stud. Mycol.">
        <title>101 Dothideomycetes genomes: a test case for predicting lifestyles and emergence of pathogens.</title>
        <authorList>
            <person name="Haridas S."/>
            <person name="Albert R."/>
            <person name="Binder M."/>
            <person name="Bloem J."/>
            <person name="Labutti K."/>
            <person name="Salamov A."/>
            <person name="Andreopoulos B."/>
            <person name="Baker S."/>
            <person name="Barry K."/>
            <person name="Bills G."/>
            <person name="Bluhm B."/>
            <person name="Cannon C."/>
            <person name="Castanera R."/>
            <person name="Culley D."/>
            <person name="Daum C."/>
            <person name="Ezra D."/>
            <person name="Gonzalez J."/>
            <person name="Henrissat B."/>
            <person name="Kuo A."/>
            <person name="Liang C."/>
            <person name="Lipzen A."/>
            <person name="Lutzoni F."/>
            <person name="Magnuson J."/>
            <person name="Mondo S."/>
            <person name="Nolan M."/>
            <person name="Ohm R."/>
            <person name="Pangilinan J."/>
            <person name="Park H.-J."/>
            <person name="Ramirez L."/>
            <person name="Alfaro M."/>
            <person name="Sun H."/>
            <person name="Tritt A."/>
            <person name="Yoshinaga Y."/>
            <person name="Zwiers L.-H."/>
            <person name="Turgeon B."/>
            <person name="Goodwin S."/>
            <person name="Spatafora J."/>
            <person name="Crous P."/>
            <person name="Grigoriev I."/>
        </authorList>
    </citation>
    <scope>NUCLEOTIDE SEQUENCE</scope>
    <source>
        <strain evidence="13">CBS 109.77</strain>
    </source>
</reference>
<comment type="function">
    <text evidence="7 8">DNA-dependent RNA polymerase catalyzes the transcription of DNA into RNA using the four ribonucleoside triphosphates as substrates. Specific core component of RNA polymerase III which synthesizes small RNAs, such as 5S rRNA and tRNAs.</text>
</comment>
<evidence type="ECO:0000256" key="4">
    <source>
        <dbReference type="ARBA" id="ARBA00022478"/>
    </source>
</evidence>
<keyword evidence="14" id="KW-1185">Reference proteome</keyword>
<dbReference type="PANTHER" id="PTHR12949:SF0">
    <property type="entry name" value="DNA-DIRECTED RNA POLYMERASE III SUBUNIT RPC3"/>
    <property type="match status" value="1"/>
</dbReference>
<feature type="domain" description="RNA polymerase III subunit RPC82-related helix-turn-helix" evidence="11">
    <location>
        <begin position="13"/>
        <end position="71"/>
    </location>
</feature>
<dbReference type="PANTHER" id="PTHR12949">
    <property type="entry name" value="RNA POLYMERASE III DNA DIRECTED -RELATED"/>
    <property type="match status" value="1"/>
</dbReference>
<feature type="compositionally biased region" description="Basic and acidic residues" evidence="9">
    <location>
        <begin position="130"/>
        <end position="144"/>
    </location>
</feature>
<feature type="domain" description="RNA polymerase III Rpc82 C -terminal" evidence="10">
    <location>
        <begin position="232"/>
        <end position="522"/>
    </location>
</feature>
<evidence type="ECO:0000256" key="3">
    <source>
        <dbReference type="ARBA" id="ARBA00011206"/>
    </source>
</evidence>
<gene>
    <name evidence="13" type="ORF">K505DRAFT_379211</name>
</gene>
<evidence type="ECO:0000256" key="7">
    <source>
        <dbReference type="ARBA" id="ARBA00025127"/>
    </source>
</evidence>
<name>A0A6A6WVS7_9PLEO</name>
<evidence type="ECO:0000259" key="11">
    <source>
        <dbReference type="Pfam" id="PF08221"/>
    </source>
</evidence>
<dbReference type="Pfam" id="PF05645">
    <property type="entry name" value="RNA_pol_Rpc82"/>
    <property type="match status" value="1"/>
</dbReference>
<feature type="domain" description="DNA-directed RNA polymerase III subunit RPC3 winged-helix" evidence="12">
    <location>
        <begin position="528"/>
        <end position="601"/>
    </location>
</feature>
<dbReference type="GO" id="GO:0003697">
    <property type="term" value="F:single-stranded DNA binding"/>
    <property type="evidence" value="ECO:0007669"/>
    <property type="project" value="UniProtKB-UniRule"/>
</dbReference>
<dbReference type="Proteomes" id="UP000799757">
    <property type="component" value="Unassembled WGS sequence"/>
</dbReference>
<keyword evidence="5 8" id="KW-0804">Transcription</keyword>
<accession>A0A6A6WVS7</accession>
<evidence type="ECO:0000256" key="9">
    <source>
        <dbReference type="SAM" id="MobiDB-lite"/>
    </source>
</evidence>
<dbReference type="InterPro" id="IPR036388">
    <property type="entry name" value="WH-like_DNA-bd_sf"/>
</dbReference>
<feature type="compositionally biased region" description="Polar residues" evidence="9">
    <location>
        <begin position="165"/>
        <end position="189"/>
    </location>
</feature>
<dbReference type="Gene3D" id="1.10.10.10">
    <property type="entry name" value="Winged helix-like DNA-binding domain superfamily/Winged helix DNA-binding domain"/>
    <property type="match status" value="2"/>
</dbReference>
<dbReference type="EMBL" id="MU002258">
    <property type="protein sequence ID" value="KAF2788001.1"/>
    <property type="molecule type" value="Genomic_DNA"/>
</dbReference>
<dbReference type="Pfam" id="PF08221">
    <property type="entry name" value="HTH_9"/>
    <property type="match status" value="1"/>
</dbReference>
<evidence type="ECO:0000256" key="2">
    <source>
        <dbReference type="ARBA" id="ARBA00006835"/>
    </source>
</evidence>
<evidence type="ECO:0000259" key="12">
    <source>
        <dbReference type="Pfam" id="PF22536"/>
    </source>
</evidence>
<dbReference type="InterPro" id="IPR039748">
    <property type="entry name" value="RPC3"/>
</dbReference>
<evidence type="ECO:0000256" key="6">
    <source>
        <dbReference type="ARBA" id="ARBA00023242"/>
    </source>
</evidence>
<organism evidence="13 14">
    <name type="scientific">Melanomma pulvis-pyrius CBS 109.77</name>
    <dbReference type="NCBI Taxonomy" id="1314802"/>
    <lineage>
        <taxon>Eukaryota</taxon>
        <taxon>Fungi</taxon>
        <taxon>Dikarya</taxon>
        <taxon>Ascomycota</taxon>
        <taxon>Pezizomycotina</taxon>
        <taxon>Dothideomycetes</taxon>
        <taxon>Pleosporomycetidae</taxon>
        <taxon>Pleosporales</taxon>
        <taxon>Melanommataceae</taxon>
        <taxon>Melanomma</taxon>
    </lineage>
</organism>
<dbReference type="OrthoDB" id="272392at2759"/>
<dbReference type="GO" id="GO:0005666">
    <property type="term" value="C:RNA polymerase III complex"/>
    <property type="evidence" value="ECO:0007669"/>
    <property type="project" value="UniProtKB-UniRule"/>
</dbReference>
<protein>
    <recommendedName>
        <fullName evidence="8">DNA-directed RNA polymerase III subunit RPC3</fullName>
        <shortName evidence="8">RNA polymerase III subunit C3</shortName>
    </recommendedName>
</protein>
<evidence type="ECO:0000313" key="13">
    <source>
        <dbReference type="EMBL" id="KAF2788001.1"/>
    </source>
</evidence>
<dbReference type="InterPro" id="IPR008806">
    <property type="entry name" value="RNA_pol_III_Rpc82_C"/>
</dbReference>
<evidence type="ECO:0000259" key="10">
    <source>
        <dbReference type="Pfam" id="PF05645"/>
    </source>
</evidence>
<dbReference type="GO" id="GO:0006351">
    <property type="term" value="P:DNA-templated transcription"/>
    <property type="evidence" value="ECO:0007669"/>
    <property type="project" value="InterPro"/>
</dbReference>